<evidence type="ECO:0000313" key="2">
    <source>
        <dbReference type="EMBL" id="BEH03036.1"/>
    </source>
</evidence>
<evidence type="ECO:0000256" key="1">
    <source>
        <dbReference type="SAM" id="MobiDB-lite"/>
    </source>
</evidence>
<feature type="region of interest" description="Disordered" evidence="1">
    <location>
        <begin position="1"/>
        <end position="114"/>
    </location>
</feature>
<name>A0AAN0K913_9ACTN</name>
<evidence type="ECO:0000313" key="3">
    <source>
        <dbReference type="Proteomes" id="UP001431656"/>
    </source>
</evidence>
<dbReference type="EMBL" id="AP028056">
    <property type="protein sequence ID" value="BEH03036.1"/>
    <property type="molecule type" value="Genomic_DNA"/>
</dbReference>
<proteinExistence type="predicted"/>
<dbReference type="Pfam" id="PF18986">
    <property type="entry name" value="DUF5719"/>
    <property type="match status" value="1"/>
</dbReference>
<gene>
    <name evidence="2" type="ORF">brsh051_23170</name>
</gene>
<dbReference type="InterPro" id="IPR043777">
    <property type="entry name" value="DUF5719"/>
</dbReference>
<reference evidence="2" key="1">
    <citation type="journal article" date="2024" name="Int. J. Syst. Evol. Microbiol.">
        <title>Brooklawnia propionicigenes sp. nov., a facultatively anaerobic, propionate-producing bacterium isolated from a methanogenic reactor treating waste from cattle farms.</title>
        <authorList>
            <person name="Akita Y."/>
            <person name="Ueki A."/>
            <person name="Tonouchi A."/>
            <person name="Sugawara Y."/>
            <person name="Honma S."/>
            <person name="Kaku N."/>
            <person name="Ueki K."/>
        </authorList>
    </citation>
    <scope>NUCLEOTIDE SEQUENCE</scope>
    <source>
        <strain evidence="2">SH051</strain>
    </source>
</reference>
<feature type="compositionally biased region" description="Acidic residues" evidence="1">
    <location>
        <begin position="10"/>
        <end position="21"/>
    </location>
</feature>
<sequence length="543" mass="55403">MNPRRGMPPEPDDPFSNDETDLEKSAIRRGLWLDESQEVVAPRRASRALPDDQDDEPTLSSIDLAPSRRGEPADEADEEPAADLPPAGPAPHSPASTSPDQAPETPAGDDDGSRWRLRVVAATLLGLGAAFGLGAIPAEPAPLAQTIPLITAISRICPAPNGAESTLLAASLEGDIQLRTIGESGTSAEPGWLQLPGRTQPVIISPAVQESGVTGGSLLSSDRQLWWGACRAPLDDQYVQVPGGANADLLIINSESTDALVDVTLSGPDGEIVGDGLRGITIPADSQRVIDLGSFADDVDALGARIRTSLGRVSAVAQIARDDGGDFATSTVQSTGLIIAAVPADASGTVVLLTNPGTSRAVVQIEAVSEAGRYALPGFESVTLDAQRTTAVDLTDAIGGLPVSVVISGRDLIAASAVVTTNGDLGIEPAQVVDESVAANDLVAVVPGPGRLQLANPGDQESLIVIDWGEDQAEATTTASAGTVVSVPIPEGAETVRVTSTAPLSAALLLSAQGRSGFAIAQLEPAARTQASMPVEIDAGLGG</sequence>
<accession>A0AAN0K913</accession>
<organism evidence="2 3">
    <name type="scientific">Brooklawnia propionicigenes</name>
    <dbReference type="NCBI Taxonomy" id="3041175"/>
    <lineage>
        <taxon>Bacteria</taxon>
        <taxon>Bacillati</taxon>
        <taxon>Actinomycetota</taxon>
        <taxon>Actinomycetes</taxon>
        <taxon>Propionibacteriales</taxon>
        <taxon>Propionibacteriaceae</taxon>
        <taxon>Brooklawnia</taxon>
    </lineage>
</organism>
<dbReference type="Proteomes" id="UP001431656">
    <property type="component" value="Chromosome"/>
</dbReference>
<dbReference type="RefSeq" id="WP_286265151.1">
    <property type="nucleotide sequence ID" value="NZ_AP028056.1"/>
</dbReference>
<dbReference type="KEGG" id="broo:brsh051_23170"/>
<keyword evidence="3" id="KW-1185">Reference proteome</keyword>
<protein>
    <submittedName>
        <fullName evidence="2">Uncharacterized protein</fullName>
    </submittedName>
</protein>
<dbReference type="AlphaFoldDB" id="A0AAN0K913"/>